<gene>
    <name evidence="2" type="ORF">CC86DRAFT_305264</name>
</gene>
<accession>A0A6A6ZH49</accession>
<dbReference type="EMBL" id="MU006241">
    <property type="protein sequence ID" value="KAF2820441.1"/>
    <property type="molecule type" value="Genomic_DNA"/>
</dbReference>
<sequence length="762" mass="84561">MRYDDWDVILFPRDSHVPIQEFKTACYTTQDAKGQQSPTLTCYINSLPPSTPFRISVHSWTTTARPSAIIESRRKPSQKIVYMVQVVVDGTRVFRGFFDVGSKWPQEIAHEKRTIASSEHRTNQQKARLGFPPFHQHTLMQTTWKSRDTSGRINIVLSEQLMPRNSSPGELELGFSNEIVCFSFQHASKVDVLEQAGISWPIRNPLYFRSADEGSSTSSDFTDAHVRAVKTRDVHQDDVHMQSPLSRTSMSTFPNNHKPEPLQRPNSHPPPFPHFAKPPPGARGVGRPGIWDDSLGSFHDSHDNASLDSWSTQRTASNPSADMFMGDGVFTSTHPKPRPPWTKPPMKYQHRAESGWDDQRQRQRKEKDRQVVLTLRDDQFGQIIDAISPPKRQPGLQMNMAPQYNDYIPRPSTAHAYYPPKMGSLPVTGKPSAAALARKSSYPDLNATLRNASNKPSPDKPHASNFHTMPPSMLYHPSASSNKENCPPSQSRMPTPLPHVNGASTPHPFPKLPEWGADTSLRDRDGSSVFSSFNQYKAGGIPAPPRAHGKHGPAHIPSDTGGIRSRKEGLAQNSSNLSEYEVRHDQSLLPPMSPQKLTARNFPNAPTHSTPSMPPKRIPDIVEIIDVDAIDPTLSNDERLDATKLSPFKPNHKAGMSSLDSTARAEQNLYCALGAEFGGFDAHVNDSDMGLEVARALGAPLDLHGGQSLSPIAKEFEPVGKRKRQGTLGGERDRSPLSKKERGGEVDGEEVEDLDMPRMRGD</sequence>
<feature type="region of interest" description="Disordered" evidence="1">
    <location>
        <begin position="232"/>
        <end position="368"/>
    </location>
</feature>
<feature type="compositionally biased region" description="Polar residues" evidence="1">
    <location>
        <begin position="478"/>
        <end position="493"/>
    </location>
</feature>
<feature type="compositionally biased region" description="Polar residues" evidence="1">
    <location>
        <begin position="243"/>
        <end position="255"/>
    </location>
</feature>
<keyword evidence="3" id="KW-1185">Reference proteome</keyword>
<dbReference type="AlphaFoldDB" id="A0A6A6ZH49"/>
<feature type="compositionally biased region" description="Basic and acidic residues" evidence="1">
    <location>
        <begin position="730"/>
        <end position="745"/>
    </location>
</feature>
<feature type="compositionally biased region" description="Polar residues" evidence="1">
    <location>
        <begin position="306"/>
        <end position="320"/>
    </location>
</feature>
<reference evidence="2" key="1">
    <citation type="journal article" date="2020" name="Stud. Mycol.">
        <title>101 Dothideomycetes genomes: a test case for predicting lifestyles and emergence of pathogens.</title>
        <authorList>
            <person name="Haridas S."/>
            <person name="Albert R."/>
            <person name="Binder M."/>
            <person name="Bloem J."/>
            <person name="Labutti K."/>
            <person name="Salamov A."/>
            <person name="Andreopoulos B."/>
            <person name="Baker S."/>
            <person name="Barry K."/>
            <person name="Bills G."/>
            <person name="Bluhm B."/>
            <person name="Cannon C."/>
            <person name="Castanera R."/>
            <person name="Culley D."/>
            <person name="Daum C."/>
            <person name="Ezra D."/>
            <person name="Gonzalez J."/>
            <person name="Henrissat B."/>
            <person name="Kuo A."/>
            <person name="Liang C."/>
            <person name="Lipzen A."/>
            <person name="Lutzoni F."/>
            <person name="Magnuson J."/>
            <person name="Mondo S."/>
            <person name="Nolan M."/>
            <person name="Ohm R."/>
            <person name="Pangilinan J."/>
            <person name="Park H.-J."/>
            <person name="Ramirez L."/>
            <person name="Alfaro M."/>
            <person name="Sun H."/>
            <person name="Tritt A."/>
            <person name="Yoshinaga Y."/>
            <person name="Zwiers L.-H."/>
            <person name="Turgeon B."/>
            <person name="Goodwin S."/>
            <person name="Spatafora J."/>
            <person name="Crous P."/>
            <person name="Grigoriev I."/>
        </authorList>
    </citation>
    <scope>NUCLEOTIDE SEQUENCE</scope>
    <source>
        <strain evidence="2">CBS 113818</strain>
    </source>
</reference>
<evidence type="ECO:0000313" key="2">
    <source>
        <dbReference type="EMBL" id="KAF2820441.1"/>
    </source>
</evidence>
<name>A0A6A6ZH49_9PLEO</name>
<dbReference type="OrthoDB" id="5417628at2759"/>
<protein>
    <submittedName>
        <fullName evidence="2">Uncharacterized protein</fullName>
    </submittedName>
</protein>
<organism evidence="2 3">
    <name type="scientific">Ophiobolus disseminans</name>
    <dbReference type="NCBI Taxonomy" id="1469910"/>
    <lineage>
        <taxon>Eukaryota</taxon>
        <taxon>Fungi</taxon>
        <taxon>Dikarya</taxon>
        <taxon>Ascomycota</taxon>
        <taxon>Pezizomycotina</taxon>
        <taxon>Dothideomycetes</taxon>
        <taxon>Pleosporomycetidae</taxon>
        <taxon>Pleosporales</taxon>
        <taxon>Pleosporineae</taxon>
        <taxon>Phaeosphaeriaceae</taxon>
        <taxon>Ophiobolus</taxon>
    </lineage>
</organism>
<dbReference type="Proteomes" id="UP000799424">
    <property type="component" value="Unassembled WGS sequence"/>
</dbReference>
<feature type="region of interest" description="Disordered" evidence="1">
    <location>
        <begin position="712"/>
        <end position="762"/>
    </location>
</feature>
<evidence type="ECO:0000256" key="1">
    <source>
        <dbReference type="SAM" id="MobiDB-lite"/>
    </source>
</evidence>
<feature type="region of interest" description="Disordered" evidence="1">
    <location>
        <begin position="446"/>
        <end position="590"/>
    </location>
</feature>
<feature type="compositionally biased region" description="Basic and acidic residues" evidence="1">
    <location>
        <begin position="350"/>
        <end position="368"/>
    </location>
</feature>
<proteinExistence type="predicted"/>
<evidence type="ECO:0000313" key="3">
    <source>
        <dbReference type="Proteomes" id="UP000799424"/>
    </source>
</evidence>
<feature type="compositionally biased region" description="Pro residues" evidence="1">
    <location>
        <begin position="267"/>
        <end position="281"/>
    </location>
</feature>